<dbReference type="EC" id="3.5.1.91" evidence="2"/>
<dbReference type="PROSITE" id="PS51318">
    <property type="entry name" value="TAT"/>
    <property type="match status" value="1"/>
</dbReference>
<evidence type="ECO:0000313" key="2">
    <source>
        <dbReference type="EMBL" id="SMX34285.1"/>
    </source>
</evidence>
<dbReference type="InterPro" id="IPR032466">
    <property type="entry name" value="Metal_Hydrolase"/>
</dbReference>
<evidence type="ECO:0000313" key="3">
    <source>
        <dbReference type="Proteomes" id="UP000220836"/>
    </source>
</evidence>
<gene>
    <name evidence="2" type="primary">nfdA_1</name>
    <name evidence="2" type="ORF">PEV8663_00450</name>
</gene>
<dbReference type="PANTHER" id="PTHR22642">
    <property type="entry name" value="IMIDAZOLONEPROPIONASE"/>
    <property type="match status" value="1"/>
</dbReference>
<evidence type="ECO:0000259" key="1">
    <source>
        <dbReference type="Pfam" id="PF07969"/>
    </source>
</evidence>
<dbReference type="Gene3D" id="3.10.310.70">
    <property type="match status" value="1"/>
</dbReference>
<keyword evidence="2" id="KW-0378">Hydrolase</keyword>
<proteinExistence type="predicted"/>
<dbReference type="Pfam" id="PF07969">
    <property type="entry name" value="Amidohydro_3"/>
    <property type="match status" value="1"/>
</dbReference>
<dbReference type="InterPro" id="IPR006311">
    <property type="entry name" value="TAT_signal"/>
</dbReference>
<dbReference type="AlphaFoldDB" id="A0A238JUM7"/>
<dbReference type="CDD" id="cd01300">
    <property type="entry name" value="YtcJ_like"/>
    <property type="match status" value="1"/>
</dbReference>
<dbReference type="SUPFAM" id="SSF51338">
    <property type="entry name" value="Composite domain of metallo-dependent hydrolases"/>
    <property type="match status" value="1"/>
</dbReference>
<name>A0A238JUM7_9RHOB</name>
<accession>A0A238JUM7</accession>
<protein>
    <submittedName>
        <fullName evidence="2">N-substituted formamide deformylase</fullName>
        <ecNumber evidence="2">3.5.1.91</ecNumber>
    </submittedName>
</protein>
<dbReference type="InterPro" id="IPR011059">
    <property type="entry name" value="Metal-dep_hydrolase_composite"/>
</dbReference>
<dbReference type="Gene3D" id="2.30.40.10">
    <property type="entry name" value="Urease, subunit C, domain 1"/>
    <property type="match status" value="1"/>
</dbReference>
<dbReference type="Gene3D" id="3.20.20.140">
    <property type="entry name" value="Metal-dependent hydrolases"/>
    <property type="match status" value="1"/>
</dbReference>
<sequence>MAKHELYGCPCCSGTFSGIFQVNDNVRNLKKQAASGNGWSCNWGIDWASLGRRDFLKTGGAAAGLAALMATEGNAQTQTVATVTTVFTNGTILTVNGDFSEAEAIAIRGNLILAVGTDSEVRALAGDEARIVDLGGKVVLPGFIDAHTHVITGSVVDATMEYVGMARYTSVDAVLEQIAMRVAETPAGEWLVFRNFDPAVQDGADALTFDDLDPISTEHPIFVLNASGHLAYANSKAFEVSSIANDVEDPPGGEFVRDADGNLNGVIKNNVAFLRIAENYPAMKEADPVGGLLGLLEKWSEFGLTTVSELSLGALAQSPADAQVMVAAAQSGRMKARIRAYPFYTIGAETWDEANVKPGDGNALARISGYKLVADGSNQGFTGLQREPYLDSDNLGIAYMEPEALTAAALERAQKGWHLAIHGNGDAAIDNILDTCQALFDAGIDMSRVRPRIEHCSILHDEQIARMRDLGVSASFLIGHVHYWGIAMRDEVFGEEKAQLLDRCRSVQQAGVGFTLHSDFMVTDPVPLHMIEMAVTRRTWKEPDYVLAPQETISVEAAIRAVTSEAAWQLFSDHEIGSLEPGKLADMVILDKDPREVAPDQIKNVRVVETWMDGRQVYAT</sequence>
<dbReference type="InterPro" id="IPR013108">
    <property type="entry name" value="Amidohydro_3"/>
</dbReference>
<dbReference type="GO" id="GO:0016810">
    <property type="term" value="F:hydrolase activity, acting on carbon-nitrogen (but not peptide) bonds"/>
    <property type="evidence" value="ECO:0007669"/>
    <property type="project" value="InterPro"/>
</dbReference>
<dbReference type="PANTHER" id="PTHR22642:SF2">
    <property type="entry name" value="PROTEIN LONG AFTER FAR-RED 3"/>
    <property type="match status" value="1"/>
</dbReference>
<dbReference type="OrthoDB" id="9811399at2"/>
<organism evidence="2 3">
    <name type="scientific">Pelagimonas varians</name>
    <dbReference type="NCBI Taxonomy" id="696760"/>
    <lineage>
        <taxon>Bacteria</taxon>
        <taxon>Pseudomonadati</taxon>
        <taxon>Pseudomonadota</taxon>
        <taxon>Alphaproteobacteria</taxon>
        <taxon>Rhodobacterales</taxon>
        <taxon>Roseobacteraceae</taxon>
        <taxon>Pelagimonas</taxon>
    </lineage>
</organism>
<feature type="domain" description="Amidohydrolase 3" evidence="1">
    <location>
        <begin position="130"/>
        <end position="618"/>
    </location>
</feature>
<dbReference type="SUPFAM" id="SSF51556">
    <property type="entry name" value="Metallo-dependent hydrolases"/>
    <property type="match status" value="1"/>
</dbReference>
<keyword evidence="3" id="KW-1185">Reference proteome</keyword>
<dbReference type="Proteomes" id="UP000220836">
    <property type="component" value="Unassembled WGS sequence"/>
</dbReference>
<dbReference type="EMBL" id="FXYH01000001">
    <property type="protein sequence ID" value="SMX34285.1"/>
    <property type="molecule type" value="Genomic_DNA"/>
</dbReference>
<reference evidence="2 3" key="1">
    <citation type="submission" date="2017-05" db="EMBL/GenBank/DDBJ databases">
        <authorList>
            <person name="Song R."/>
            <person name="Chenine A.L."/>
            <person name="Ruprecht R.M."/>
        </authorList>
    </citation>
    <scope>NUCLEOTIDE SEQUENCE [LARGE SCALE GENOMIC DNA]</scope>
    <source>
        <strain evidence="2 3">CECT 8663</strain>
    </source>
</reference>
<dbReference type="InterPro" id="IPR033932">
    <property type="entry name" value="YtcJ-like"/>
</dbReference>